<comment type="caution">
    <text evidence="1">The sequence shown here is derived from an EMBL/GenBank/DDBJ whole genome shotgun (WGS) entry which is preliminary data.</text>
</comment>
<evidence type="ECO:0000313" key="1">
    <source>
        <dbReference type="EMBL" id="KAI4326610.1"/>
    </source>
</evidence>
<keyword evidence="2" id="KW-1185">Reference proteome</keyword>
<accession>A0ACB9MRP9</accession>
<gene>
    <name evidence="1" type="ORF">MLD38_031903</name>
</gene>
<dbReference type="EMBL" id="CM042888">
    <property type="protein sequence ID" value="KAI4326610.1"/>
    <property type="molecule type" value="Genomic_DNA"/>
</dbReference>
<protein>
    <submittedName>
        <fullName evidence="1">Uncharacterized protein</fullName>
    </submittedName>
</protein>
<name>A0ACB9MRP9_9MYRT</name>
<organism evidence="1 2">
    <name type="scientific">Melastoma candidum</name>
    <dbReference type="NCBI Taxonomy" id="119954"/>
    <lineage>
        <taxon>Eukaryota</taxon>
        <taxon>Viridiplantae</taxon>
        <taxon>Streptophyta</taxon>
        <taxon>Embryophyta</taxon>
        <taxon>Tracheophyta</taxon>
        <taxon>Spermatophyta</taxon>
        <taxon>Magnoliopsida</taxon>
        <taxon>eudicotyledons</taxon>
        <taxon>Gunneridae</taxon>
        <taxon>Pentapetalae</taxon>
        <taxon>rosids</taxon>
        <taxon>malvids</taxon>
        <taxon>Myrtales</taxon>
        <taxon>Melastomataceae</taxon>
        <taxon>Melastomatoideae</taxon>
        <taxon>Melastomateae</taxon>
        <taxon>Melastoma</taxon>
    </lineage>
</organism>
<sequence>MGEVDTKPIESVQNAIALFGVPKQRSDEEIDGEVLEVMQKELASCKVQLEAKEYAYMQSLLKLQHYEERIGVLSGQLMKSELERDVSMGELREARGHIKELELKLKEICECLSEAENTHQHLLNNAVNQAEEMEILANVEKEKSESLLKHVEELDETIYTLKAAALEAETEKSRILSEKDAKVEFATSVALRMQEELDRMERRLDFIRELETQVLKKSTTIDSLQSHLKDSDFTISSLKEDIARATKDVEELKGELEAKEQEASNRAVYIEMLEVELNQLKEMVTKPNKDNHLSHEEHEAKEEYHSSEIELSELEDQATGVQAEIAMLKAELHQTRLRLEAAEAEELKAEGIRSGLYLAVQQLAAEAEEVKNENERLKQAVETERGDPLKENPTSVEASSAHAADKVLQEKICEEEEEARVIISLEEYEGLLLKAKKADDIPARPAQNSDKHETEILTRDLEVAQAKVGEFRTRVEHALARAEAAEKALTVLEEQMSRRRDKKHRRKAALAALQEASITRESPTRPPREDGISTVSSPGTPLWKVLNMRYY</sequence>
<proteinExistence type="predicted"/>
<reference evidence="2" key="1">
    <citation type="journal article" date="2023" name="Front. Plant Sci.">
        <title>Chromosomal-level genome assembly of Melastoma candidum provides insights into trichome evolution.</title>
        <authorList>
            <person name="Zhong Y."/>
            <person name="Wu W."/>
            <person name="Sun C."/>
            <person name="Zou P."/>
            <person name="Liu Y."/>
            <person name="Dai S."/>
            <person name="Zhou R."/>
        </authorList>
    </citation>
    <scope>NUCLEOTIDE SEQUENCE [LARGE SCALE GENOMIC DNA]</scope>
</reference>
<evidence type="ECO:0000313" key="2">
    <source>
        <dbReference type="Proteomes" id="UP001057402"/>
    </source>
</evidence>
<dbReference type="Proteomes" id="UP001057402">
    <property type="component" value="Chromosome 9"/>
</dbReference>